<feature type="transmembrane region" description="Helical" evidence="1">
    <location>
        <begin position="89"/>
        <end position="108"/>
    </location>
</feature>
<reference evidence="2 3" key="1">
    <citation type="submission" date="2020-02" db="EMBL/GenBank/DDBJ databases">
        <title>Complete genome sequence of Flavobacteriaceae bacterium.</title>
        <authorList>
            <person name="Kim S.-J."/>
            <person name="Kim Y.-S."/>
            <person name="Kim K.-H."/>
        </authorList>
    </citation>
    <scope>NUCLEOTIDE SEQUENCE [LARGE SCALE GENOMIC DNA]</scope>
    <source>
        <strain evidence="2 3">RR4-40</strain>
    </source>
</reference>
<evidence type="ECO:0000256" key="1">
    <source>
        <dbReference type="SAM" id="Phobius"/>
    </source>
</evidence>
<dbReference type="KEGG" id="mgel:G5B37_13505"/>
<feature type="transmembrane region" description="Helical" evidence="1">
    <location>
        <begin position="120"/>
        <end position="139"/>
    </location>
</feature>
<feature type="transmembrane region" description="Helical" evidence="1">
    <location>
        <begin position="38"/>
        <end position="57"/>
    </location>
</feature>
<gene>
    <name evidence="2" type="ORF">G5B37_13505</name>
</gene>
<protein>
    <submittedName>
        <fullName evidence="2">Uncharacterized protein</fullName>
    </submittedName>
</protein>
<feature type="transmembrane region" description="Helical" evidence="1">
    <location>
        <begin position="12"/>
        <end position="32"/>
    </location>
</feature>
<accession>A0A6G6GQ34</accession>
<evidence type="ECO:0000313" key="2">
    <source>
        <dbReference type="EMBL" id="QIE60543.1"/>
    </source>
</evidence>
<keyword evidence="1" id="KW-1133">Transmembrane helix</keyword>
<keyword evidence="1" id="KW-0472">Membrane</keyword>
<feature type="transmembrane region" description="Helical" evidence="1">
    <location>
        <begin position="182"/>
        <end position="201"/>
    </location>
</feature>
<keyword evidence="3" id="KW-1185">Reference proteome</keyword>
<name>A0A6G6GQ34_9FLAO</name>
<evidence type="ECO:0000313" key="3">
    <source>
        <dbReference type="Proteomes" id="UP000505306"/>
    </source>
</evidence>
<feature type="transmembrane region" description="Helical" evidence="1">
    <location>
        <begin position="151"/>
        <end position="170"/>
    </location>
</feature>
<keyword evidence="1" id="KW-0812">Transmembrane</keyword>
<dbReference type="Proteomes" id="UP000505306">
    <property type="component" value="Chromosome"/>
</dbReference>
<feature type="transmembrane region" description="Helical" evidence="1">
    <location>
        <begin position="213"/>
        <end position="232"/>
    </location>
</feature>
<sequence>MEQNSAGKKRGYIIVLIVLGSLLLAASVVAHLQEDYGTYRFLRGLISFSYLAVIIWYKKSKTNILLVLFLLCYGISSFATMAYEDKTIAMLSLMLNFVSLLFIIKALWPRASLKNLGVTLTVVFAALIVVNGYLFYQFITMLKDFAFGNLHYAAMILGAMALVVCSFLSLVYNHSSSSKASLVFTIFVFLIVFAEVFRAIAYYDFGFGNTSVYVARIIIILSTALLAHYAIMPKEPKDEVSKKLF</sequence>
<proteinExistence type="predicted"/>
<dbReference type="RefSeq" id="WP_164680555.1">
    <property type="nucleotide sequence ID" value="NZ_CP049057.1"/>
</dbReference>
<organism evidence="2 3">
    <name type="scientific">Rasiella rasia</name>
    <dbReference type="NCBI Taxonomy" id="2744027"/>
    <lineage>
        <taxon>Bacteria</taxon>
        <taxon>Pseudomonadati</taxon>
        <taxon>Bacteroidota</taxon>
        <taxon>Flavobacteriia</taxon>
        <taxon>Flavobacteriales</taxon>
        <taxon>Flavobacteriaceae</taxon>
        <taxon>Rasiella</taxon>
    </lineage>
</organism>
<feature type="transmembrane region" description="Helical" evidence="1">
    <location>
        <begin position="64"/>
        <end position="83"/>
    </location>
</feature>
<dbReference type="AlphaFoldDB" id="A0A6G6GQ34"/>
<dbReference type="EMBL" id="CP049057">
    <property type="protein sequence ID" value="QIE60543.1"/>
    <property type="molecule type" value="Genomic_DNA"/>
</dbReference>